<comment type="pathway">
    <text evidence="2 9">Amino-acid biosynthesis; L-tryptophan biosynthesis; L-tryptophan from chorismate: step 5/5.</text>
</comment>
<organism evidence="11 12">
    <name type="scientific">Thermovirga lienii (strain ATCC BAA-1197 / DSM 17291 / Cas60314)</name>
    <dbReference type="NCBI Taxonomy" id="580340"/>
    <lineage>
        <taxon>Bacteria</taxon>
        <taxon>Thermotogati</taxon>
        <taxon>Synergistota</taxon>
        <taxon>Synergistia</taxon>
        <taxon>Synergistales</taxon>
        <taxon>Thermovirgaceae</taxon>
        <taxon>Thermovirga</taxon>
    </lineage>
</organism>
<dbReference type="EC" id="4.2.1.20" evidence="9"/>
<dbReference type="Pfam" id="PF00290">
    <property type="entry name" value="Trp_syntA"/>
    <property type="match status" value="1"/>
</dbReference>
<keyword evidence="7 9" id="KW-0456">Lyase</keyword>
<dbReference type="Proteomes" id="UP000005868">
    <property type="component" value="Chromosome"/>
</dbReference>
<proteinExistence type="inferred from homology"/>
<dbReference type="SUPFAM" id="SSF51366">
    <property type="entry name" value="Ribulose-phoshate binding barrel"/>
    <property type="match status" value="1"/>
</dbReference>
<feature type="active site" description="Proton acceptor" evidence="9">
    <location>
        <position position="45"/>
    </location>
</feature>
<comment type="function">
    <text evidence="1 9">The alpha subunit is responsible for the aldol cleavage of indoleglycerol phosphate to indole and glyceraldehyde 3-phosphate.</text>
</comment>
<evidence type="ECO:0000256" key="3">
    <source>
        <dbReference type="ARBA" id="ARBA00011270"/>
    </source>
</evidence>
<evidence type="ECO:0000313" key="12">
    <source>
        <dbReference type="Proteomes" id="UP000005868"/>
    </source>
</evidence>
<evidence type="ECO:0000256" key="1">
    <source>
        <dbReference type="ARBA" id="ARBA00003365"/>
    </source>
</evidence>
<dbReference type="KEGG" id="tli:Tlie_1839"/>
<dbReference type="GO" id="GO:0005829">
    <property type="term" value="C:cytosol"/>
    <property type="evidence" value="ECO:0007669"/>
    <property type="project" value="TreeGrafter"/>
</dbReference>
<dbReference type="InterPro" id="IPR002028">
    <property type="entry name" value="Trp_synthase_suA"/>
</dbReference>
<keyword evidence="6 9" id="KW-0057">Aromatic amino acid biosynthesis</keyword>
<evidence type="ECO:0000256" key="7">
    <source>
        <dbReference type="ARBA" id="ARBA00023239"/>
    </source>
</evidence>
<dbReference type="CDD" id="cd04724">
    <property type="entry name" value="Tryptophan_synthase_alpha"/>
    <property type="match status" value="1"/>
</dbReference>
<dbReference type="PANTHER" id="PTHR43406">
    <property type="entry name" value="TRYPTOPHAN SYNTHASE, ALPHA CHAIN"/>
    <property type="match status" value="1"/>
</dbReference>
<evidence type="ECO:0000256" key="4">
    <source>
        <dbReference type="ARBA" id="ARBA00022605"/>
    </source>
</evidence>
<dbReference type="InterPro" id="IPR011060">
    <property type="entry name" value="RibuloseP-bd_barrel"/>
</dbReference>
<accession>G7V915</accession>
<keyword evidence="4 9" id="KW-0028">Amino-acid biosynthesis</keyword>
<comment type="subunit">
    <text evidence="3 9">Tetramer of two alpha and two beta chains.</text>
</comment>
<protein>
    <recommendedName>
        <fullName evidence="9">Tryptophan synthase alpha chain</fullName>
        <ecNumber evidence="9">4.2.1.20</ecNumber>
    </recommendedName>
</protein>
<keyword evidence="12" id="KW-1185">Reference proteome</keyword>
<dbReference type="STRING" id="580340.Tlie_1839"/>
<dbReference type="NCBIfam" id="TIGR00262">
    <property type="entry name" value="trpA"/>
    <property type="match status" value="1"/>
</dbReference>
<gene>
    <name evidence="9" type="primary">trpA</name>
    <name evidence="11" type="ordered locus">Tlie_1839</name>
</gene>
<comment type="catalytic activity">
    <reaction evidence="8 9">
        <text>(1S,2R)-1-C-(indol-3-yl)glycerol 3-phosphate + L-serine = D-glyceraldehyde 3-phosphate + L-tryptophan + H2O</text>
        <dbReference type="Rhea" id="RHEA:10532"/>
        <dbReference type="ChEBI" id="CHEBI:15377"/>
        <dbReference type="ChEBI" id="CHEBI:33384"/>
        <dbReference type="ChEBI" id="CHEBI:57912"/>
        <dbReference type="ChEBI" id="CHEBI:58866"/>
        <dbReference type="ChEBI" id="CHEBI:59776"/>
        <dbReference type="EC" id="4.2.1.20"/>
    </reaction>
</comment>
<dbReference type="EMBL" id="CP003096">
    <property type="protein sequence ID" value="AER67549.1"/>
    <property type="molecule type" value="Genomic_DNA"/>
</dbReference>
<dbReference type="GO" id="GO:0004834">
    <property type="term" value="F:tryptophan synthase activity"/>
    <property type="evidence" value="ECO:0007669"/>
    <property type="project" value="UniProtKB-UniRule"/>
</dbReference>
<evidence type="ECO:0000256" key="9">
    <source>
        <dbReference type="HAMAP-Rule" id="MF_00131"/>
    </source>
</evidence>
<name>G7V915_THELD</name>
<dbReference type="HAMAP" id="MF_00131">
    <property type="entry name" value="Trp_synth_alpha"/>
    <property type="match status" value="1"/>
</dbReference>
<keyword evidence="5 9" id="KW-0822">Tryptophan biosynthesis</keyword>
<sequence>MMMRLQEAFAKRKALIPYITAGDPSLEETVRLIEVLQESGADIVEVGVPFSDPQADGPIIQMASKRALERGVTLEGVLKTLRENASRVKVPLVLMGYYNPILQYGLQRFASEAKDAGVAGVIVPDLPFDEDPSFYRALEDEGVDGILMVAPNTQEERISRMATFARGFVYCVSLFGITGDKRGPAKNLDEYIGRVRRHIKIPLALGFGIDDQKKAKDAAVLADGVVVGSALVRLIEESQKDVHALEEKVRAFTSSLRKALDSAAFE</sequence>
<dbReference type="eggNOG" id="COG0159">
    <property type="taxonomic scope" value="Bacteria"/>
</dbReference>
<dbReference type="AlphaFoldDB" id="G7V915"/>
<reference evidence="12" key="1">
    <citation type="submission" date="2011-10" db="EMBL/GenBank/DDBJ databases">
        <title>The complete genome of chromosome of Thermovirga lienii DSM 17291.</title>
        <authorList>
            <consortium name="US DOE Joint Genome Institute (JGI-PGF)"/>
            <person name="Lucas S."/>
            <person name="Copeland A."/>
            <person name="Lapidus A."/>
            <person name="Glavina del Rio T."/>
            <person name="Dalin E."/>
            <person name="Tice H."/>
            <person name="Bruce D."/>
            <person name="Goodwin L."/>
            <person name="Pitluck S."/>
            <person name="Peters L."/>
            <person name="Mikhailova N."/>
            <person name="Saunders E."/>
            <person name="Kyrpides N."/>
            <person name="Mavromatis K."/>
            <person name="Ivanova N."/>
            <person name="Last F.I."/>
            <person name="Brettin T."/>
            <person name="Detter J.C."/>
            <person name="Han C."/>
            <person name="Larimer F."/>
            <person name="Land M."/>
            <person name="Hauser L."/>
            <person name="Markowitz V."/>
            <person name="Cheng J.-F."/>
            <person name="Hugenholtz P."/>
            <person name="Woyke T."/>
            <person name="Wu D."/>
            <person name="Spring S."/>
            <person name="Schroeder M."/>
            <person name="Brambilla E.-M."/>
            <person name="Klenk H.-P."/>
            <person name="Eisen J.A."/>
        </authorList>
    </citation>
    <scope>NUCLEOTIDE SEQUENCE [LARGE SCALE GENOMIC DNA]</scope>
    <source>
        <strain evidence="12">ATCC BAA-1197 / DSM 17291 / Cas60314</strain>
    </source>
</reference>
<feature type="active site" description="Proton acceptor" evidence="9">
    <location>
        <position position="56"/>
    </location>
</feature>
<evidence type="ECO:0000256" key="8">
    <source>
        <dbReference type="ARBA" id="ARBA00049047"/>
    </source>
</evidence>
<reference evidence="11 12" key="2">
    <citation type="journal article" date="2012" name="Stand. Genomic Sci.">
        <title>Genome sequence of the moderately thermophilic, amino-acid-degrading and sulfur-reducing bacterium Thermovirga lienii type strain (Cas60314(T)).</title>
        <authorList>
            <person name="Goker M."/>
            <person name="Saunders E."/>
            <person name="Lapidus A."/>
            <person name="Nolan M."/>
            <person name="Lucas S."/>
            <person name="Hammon N."/>
            <person name="Deshpande S."/>
            <person name="Cheng J.F."/>
            <person name="Han C."/>
            <person name="Tapia R."/>
            <person name="Goodwin L.A."/>
            <person name="Pitluck S."/>
            <person name="Liolios K."/>
            <person name="Mavromatis K."/>
            <person name="Pagani I."/>
            <person name="Ivanova N."/>
            <person name="Mikhailova N."/>
            <person name="Pati A."/>
            <person name="Chen A."/>
            <person name="Palaniappan K."/>
            <person name="Land M."/>
            <person name="Chang Y.J."/>
            <person name="Jeffries C.D."/>
            <person name="Brambilla E.M."/>
            <person name="Rohde M."/>
            <person name="Spring S."/>
            <person name="Detter J.C."/>
            <person name="Woyke T."/>
            <person name="Bristow J."/>
            <person name="Eisen J.A."/>
            <person name="Markowitz V."/>
            <person name="Hugenholtz P."/>
            <person name="Kyrpides N.C."/>
            <person name="Klenk H.P."/>
        </authorList>
    </citation>
    <scope>NUCLEOTIDE SEQUENCE [LARGE SCALE GENOMIC DNA]</scope>
    <source>
        <strain evidence="12">ATCC BAA-1197 / DSM 17291 / Cas60314</strain>
    </source>
</reference>
<dbReference type="InterPro" id="IPR013785">
    <property type="entry name" value="Aldolase_TIM"/>
</dbReference>
<evidence type="ECO:0000256" key="6">
    <source>
        <dbReference type="ARBA" id="ARBA00023141"/>
    </source>
</evidence>
<evidence type="ECO:0000256" key="2">
    <source>
        <dbReference type="ARBA" id="ARBA00004733"/>
    </source>
</evidence>
<comment type="similarity">
    <text evidence="9 10">Belongs to the TrpA family.</text>
</comment>
<dbReference type="PANTHER" id="PTHR43406:SF1">
    <property type="entry name" value="TRYPTOPHAN SYNTHASE ALPHA CHAIN, CHLOROPLASTIC"/>
    <property type="match status" value="1"/>
</dbReference>
<evidence type="ECO:0000256" key="5">
    <source>
        <dbReference type="ARBA" id="ARBA00022822"/>
    </source>
</evidence>
<dbReference type="Gene3D" id="3.20.20.70">
    <property type="entry name" value="Aldolase class I"/>
    <property type="match status" value="1"/>
</dbReference>
<evidence type="ECO:0000313" key="11">
    <source>
        <dbReference type="EMBL" id="AER67549.1"/>
    </source>
</evidence>
<evidence type="ECO:0000256" key="10">
    <source>
        <dbReference type="RuleBase" id="RU003662"/>
    </source>
</evidence>
<dbReference type="FunFam" id="3.20.20.70:FF:000037">
    <property type="entry name" value="Tryptophan synthase alpha chain"/>
    <property type="match status" value="1"/>
</dbReference>
<dbReference type="HOGENOM" id="CLU_016734_0_4_0"/>
<dbReference type="UniPathway" id="UPA00035">
    <property type="reaction ID" value="UER00044"/>
</dbReference>